<dbReference type="GO" id="GO:0015629">
    <property type="term" value="C:actin cytoskeleton"/>
    <property type="evidence" value="ECO:0007669"/>
    <property type="project" value="TreeGrafter"/>
</dbReference>
<dbReference type="InterPro" id="IPR011993">
    <property type="entry name" value="PH-like_dom_sf"/>
</dbReference>
<name>A0A8C4ZQ89_GADMO</name>
<feature type="compositionally biased region" description="Basic residues" evidence="1">
    <location>
        <begin position="368"/>
        <end position="378"/>
    </location>
</feature>
<dbReference type="Pfam" id="PF00169">
    <property type="entry name" value="PH"/>
    <property type="match status" value="1"/>
</dbReference>
<feature type="compositionally biased region" description="Basic and acidic residues" evidence="1">
    <location>
        <begin position="388"/>
        <end position="403"/>
    </location>
</feature>
<proteinExistence type="predicted"/>
<dbReference type="Ensembl" id="ENSGMOT00000020143.2">
    <property type="protein sequence ID" value="ENSGMOP00000019664.2"/>
    <property type="gene ID" value="ENSGMOG00000018240.2"/>
</dbReference>
<dbReference type="Proteomes" id="UP000694546">
    <property type="component" value="Chromosome 2"/>
</dbReference>
<reference evidence="3" key="2">
    <citation type="submission" date="2025-09" db="UniProtKB">
        <authorList>
            <consortium name="Ensembl"/>
        </authorList>
    </citation>
    <scope>IDENTIFICATION</scope>
</reference>
<sequence length="766" mass="87154">MSVDKAANPCNKFQANIFNKNKCQNCFKPRELHLMSDDEREQAKPIYGGWLCLAPEGTDFDNPAQRSRKWQRRFFILYENGNLSFALDELMSTLPQGTVDMTSCTAVVDAEPLTGQRNALRLATPQQDLFIRGESREMISGYVGGLGVCVFVCVSAHSAPLGFMLGSCLLQKTQPCGDGSHVSIMQRRAKSLDRRTLDSIKTPDLLNFKKGWMVKLEQDQWRKFWFVLSADSLRYYRDSIAEEAFDLQGEINLTKCYEVSEYQVLKNYGFQIHTRRGVHTLSAMTAGIRKNWIQALMKNVSHAHAPKVGPREQAPQHKDTPKNLQDRRRDDGGKAWDWTEFRPLSESSLELEIRSGEPGSPDTLNQERRKRRQQRRKRYESILGVTQSREKAGDEGVGGRELDPPGGTSGPQQMLVEEEDMEKFWIQVERTTFRVERVVPLFPEAQDWETGKSDILLFAICFKVEDLKCCLEESDCQRMELEAQLRTTGFSHQEKCPMAACESGLSALEVSQQRALEGVRLHHQGELQRLVTEQDRLLEEETSATVTAIESMKRAFQLQLDRQTDKTHQARLSADNTHLQETQRQHSAHVCVCLCVTLSGVHREELEVVVQQFSLQRLENSLLSRALEAERTALCQSGQENRELKERNQELSGLLATELSRLCSRSKQEASPLGQGASVFEQEVIAHSGWRLLTLQLLTFNYLFNCGLRSGVWSFMTVLNTQKHIVRSDFEKNLYYVRGNVRWCNSSSSSSSGSSDNYITVGNRII</sequence>
<dbReference type="SMART" id="SM00233">
    <property type="entry name" value="PH"/>
    <property type="match status" value="2"/>
</dbReference>
<organism evidence="3 4">
    <name type="scientific">Gadus morhua</name>
    <name type="common">Atlantic cod</name>
    <dbReference type="NCBI Taxonomy" id="8049"/>
    <lineage>
        <taxon>Eukaryota</taxon>
        <taxon>Metazoa</taxon>
        <taxon>Chordata</taxon>
        <taxon>Craniata</taxon>
        <taxon>Vertebrata</taxon>
        <taxon>Euteleostomi</taxon>
        <taxon>Actinopterygii</taxon>
        <taxon>Neopterygii</taxon>
        <taxon>Teleostei</taxon>
        <taxon>Neoteleostei</taxon>
        <taxon>Acanthomorphata</taxon>
        <taxon>Zeiogadaria</taxon>
        <taxon>Gadariae</taxon>
        <taxon>Gadiformes</taxon>
        <taxon>Gadoidei</taxon>
        <taxon>Gadidae</taxon>
        <taxon>Gadus</taxon>
    </lineage>
</organism>
<keyword evidence="4" id="KW-1185">Reference proteome</keyword>
<dbReference type="AlphaFoldDB" id="A0A8C4ZQ89"/>
<evidence type="ECO:0000256" key="1">
    <source>
        <dbReference type="SAM" id="MobiDB-lite"/>
    </source>
</evidence>
<protein>
    <recommendedName>
        <fullName evidence="2">PH domain-containing protein</fullName>
    </recommendedName>
</protein>
<dbReference type="PROSITE" id="PS50003">
    <property type="entry name" value="PH_DOMAIN"/>
    <property type="match status" value="1"/>
</dbReference>
<dbReference type="Gene3D" id="2.30.29.30">
    <property type="entry name" value="Pleckstrin-homology domain (PH domain)/Phosphotyrosine-binding domain (PTB)"/>
    <property type="match status" value="2"/>
</dbReference>
<evidence type="ECO:0000313" key="4">
    <source>
        <dbReference type="Proteomes" id="UP000694546"/>
    </source>
</evidence>
<evidence type="ECO:0000313" key="3">
    <source>
        <dbReference type="Ensembl" id="ENSGMOP00000019664.2"/>
    </source>
</evidence>
<feature type="region of interest" description="Disordered" evidence="1">
    <location>
        <begin position="304"/>
        <end position="412"/>
    </location>
</feature>
<dbReference type="PANTHER" id="PTHR17271">
    <property type="entry name" value="PLECKSTRIN HOMOLOGY PH DOMAIN-CONTAINING PROTEIN"/>
    <property type="match status" value="1"/>
</dbReference>
<dbReference type="GO" id="GO:0051015">
    <property type="term" value="F:actin filament binding"/>
    <property type="evidence" value="ECO:0007669"/>
    <property type="project" value="TreeGrafter"/>
</dbReference>
<dbReference type="GeneTree" id="ENSGT00940000164958"/>
<dbReference type="SUPFAM" id="SSF50729">
    <property type="entry name" value="PH domain-like"/>
    <property type="match status" value="2"/>
</dbReference>
<reference evidence="3" key="1">
    <citation type="submission" date="2025-08" db="UniProtKB">
        <authorList>
            <consortium name="Ensembl"/>
        </authorList>
    </citation>
    <scope>IDENTIFICATION</scope>
</reference>
<dbReference type="InterPro" id="IPR001849">
    <property type="entry name" value="PH_domain"/>
</dbReference>
<dbReference type="PANTHER" id="PTHR17271:SF12">
    <property type="entry name" value="MYOSIN PHOSPHATASE RHO-INTERACTING PROTEIN ISOFORM X1"/>
    <property type="match status" value="1"/>
</dbReference>
<dbReference type="InterPro" id="IPR052223">
    <property type="entry name" value="Actin_Cytoskeleton_Reg"/>
</dbReference>
<feature type="domain" description="PH" evidence="2">
    <location>
        <begin position="206"/>
        <end position="301"/>
    </location>
</feature>
<feature type="compositionally biased region" description="Basic and acidic residues" evidence="1">
    <location>
        <begin position="314"/>
        <end position="340"/>
    </location>
</feature>
<accession>A0A8C4ZQ89</accession>
<evidence type="ECO:0000259" key="2">
    <source>
        <dbReference type="PROSITE" id="PS50003"/>
    </source>
</evidence>
<dbReference type="OMA" id="SCEFREA"/>